<organism evidence="1 2">
    <name type="scientific">Olleya marilimosa</name>
    <dbReference type="NCBI Taxonomy" id="272164"/>
    <lineage>
        <taxon>Bacteria</taxon>
        <taxon>Pseudomonadati</taxon>
        <taxon>Bacteroidota</taxon>
        <taxon>Flavobacteriia</taxon>
        <taxon>Flavobacteriales</taxon>
        <taxon>Flavobacteriaceae</taxon>
    </lineage>
</organism>
<dbReference type="RefSeq" id="WP_191101390.1">
    <property type="nucleotide sequence ID" value="NZ_JACXXH010000005.1"/>
</dbReference>
<reference evidence="1 2" key="1">
    <citation type="submission" date="2020-09" db="EMBL/GenBank/DDBJ databases">
        <title>Bacillus nautilus sp. nov., Chryseoglobus crepusculi sp. nov, and Psychrobacter noctis sp. nov., isolated from deep-sea sponges from the equatorial Atlantic.</title>
        <authorList>
            <person name="Stennett H.L."/>
            <person name="Williams S.E."/>
        </authorList>
    </citation>
    <scope>NUCLEOTIDE SEQUENCE [LARGE SCALE GENOMIC DNA]</scope>
    <source>
        <strain evidence="1 2">28M-24</strain>
    </source>
</reference>
<keyword evidence="2" id="KW-1185">Reference proteome</keyword>
<sequence length="520" mass="58907">MKRKKIVIGIVVFVVLATVSLLIANTIAKNKLKDYIVNLPEHITIVYDDLDVSLLQGNITLKAPLLTVNGKTTNQVNAQVKLANLDIKGFGYWSYLFNDKLKFEALNFETPLVTYYHNPLADTDQGSQSVLKNIKKALYIKNFNFNKASVKVINVENDSIILSTNNLNFLMTQISINDDLDTKTLFKFKSSTVSANNLTYQVGKFENLSIDTLKIDNTKTTLSGFSFKTKYDKTELSNKIATERDHFDLISPEIIMDNHNFKFDNTKFSGFTSDKITITQPDFTIYRDKLVADDLSTKDLYSKMLRTLNIKLDLKLIEIVKGKITYQEKVKPENKAGQLTFSDFNATLSHVSNTYKSPIKTKIKIDCNFMQSTPLKVDWSFDVNDKQDNFVFKADLGGLKADHLNQFMQPNLNLKLEGDLAKTMFTIDGNAVTSNVDLKTKYTNFDIILLKENGNEKNKLLSKIINIFVSKDSKDAKDNFRDSNTKTVERDQTKSIFNFVWKNAQAGLISAMAGDGKKDN</sequence>
<proteinExistence type="predicted"/>
<gene>
    <name evidence="1" type="ORF">IEG06_09775</name>
</gene>
<protein>
    <submittedName>
        <fullName evidence="1">DUF748 domain-containing protein</fullName>
    </submittedName>
</protein>
<name>A0ABR8LV76_9FLAO</name>
<evidence type="ECO:0000313" key="2">
    <source>
        <dbReference type="Proteomes" id="UP000627521"/>
    </source>
</evidence>
<comment type="caution">
    <text evidence="1">The sequence shown here is derived from an EMBL/GenBank/DDBJ whole genome shotgun (WGS) entry which is preliminary data.</text>
</comment>
<accession>A0ABR8LV76</accession>
<evidence type="ECO:0000313" key="1">
    <source>
        <dbReference type="EMBL" id="MBD3863740.1"/>
    </source>
</evidence>
<dbReference type="EMBL" id="JACXXH010000005">
    <property type="protein sequence ID" value="MBD3863740.1"/>
    <property type="molecule type" value="Genomic_DNA"/>
</dbReference>
<dbReference type="Proteomes" id="UP000627521">
    <property type="component" value="Unassembled WGS sequence"/>
</dbReference>